<dbReference type="PROSITE" id="PS50278">
    <property type="entry name" value="PDGF_2"/>
    <property type="match status" value="1"/>
</dbReference>
<feature type="domain" description="Platelet-derived growth factor (PDGF) family profile" evidence="6">
    <location>
        <begin position="108"/>
        <end position="184"/>
    </location>
</feature>
<reference evidence="7" key="1">
    <citation type="submission" date="2018-04" db="EMBL/GenBank/DDBJ databases">
        <title>Transcriptome of Schizaphis graminum biotype I.</title>
        <authorList>
            <person name="Scully E.D."/>
            <person name="Geib S.M."/>
            <person name="Palmer N.A."/>
            <person name="Koch K."/>
            <person name="Bradshaw J."/>
            <person name="Heng-Moss T."/>
            <person name="Sarath G."/>
        </authorList>
    </citation>
    <scope>NUCLEOTIDE SEQUENCE</scope>
</reference>
<evidence type="ECO:0000256" key="5">
    <source>
        <dbReference type="SAM" id="SignalP"/>
    </source>
</evidence>
<evidence type="ECO:0000256" key="4">
    <source>
        <dbReference type="RuleBase" id="RU003818"/>
    </source>
</evidence>
<dbReference type="GO" id="GO:0051781">
    <property type="term" value="P:positive regulation of cell division"/>
    <property type="evidence" value="ECO:0007669"/>
    <property type="project" value="UniProtKB-KW"/>
</dbReference>
<dbReference type="SUPFAM" id="SSF57501">
    <property type="entry name" value="Cystine-knot cytokines"/>
    <property type="match status" value="1"/>
</dbReference>
<dbReference type="PANTHER" id="PTHR11633">
    <property type="entry name" value="PLATELET-DERIVED GROWTH FACTOR"/>
    <property type="match status" value="1"/>
</dbReference>
<protein>
    <submittedName>
        <fullName evidence="7">Vascular endothelial growth factor B</fullName>
    </submittedName>
</protein>
<keyword evidence="5" id="KW-0732">Signal</keyword>
<dbReference type="Gene3D" id="2.10.90.10">
    <property type="entry name" value="Cystine-knot cytokines"/>
    <property type="match status" value="1"/>
</dbReference>
<dbReference type="GO" id="GO:0008284">
    <property type="term" value="P:positive regulation of cell population proliferation"/>
    <property type="evidence" value="ECO:0007669"/>
    <property type="project" value="TreeGrafter"/>
</dbReference>
<dbReference type="PANTHER" id="PTHR11633:SF1">
    <property type="entry name" value="LD28763P"/>
    <property type="match status" value="1"/>
</dbReference>
<name>A0A2S2NIN1_SCHGA</name>
<dbReference type="AlphaFoldDB" id="A0A2S2NIN1"/>
<feature type="signal peptide" evidence="5">
    <location>
        <begin position="1"/>
        <end position="23"/>
    </location>
</feature>
<dbReference type="GO" id="GO:0005615">
    <property type="term" value="C:extracellular space"/>
    <property type="evidence" value="ECO:0007669"/>
    <property type="project" value="TreeGrafter"/>
</dbReference>
<evidence type="ECO:0000256" key="1">
    <source>
        <dbReference type="ARBA" id="ARBA00006686"/>
    </source>
</evidence>
<comment type="similarity">
    <text evidence="1 4">Belongs to the PDGF/VEGF growth factor family.</text>
</comment>
<evidence type="ECO:0000259" key="6">
    <source>
        <dbReference type="PROSITE" id="PS50278"/>
    </source>
</evidence>
<dbReference type="EMBL" id="GGMR01004017">
    <property type="protein sequence ID" value="MBY16636.1"/>
    <property type="molecule type" value="Transcribed_RNA"/>
</dbReference>
<dbReference type="GO" id="GO:0016020">
    <property type="term" value="C:membrane"/>
    <property type="evidence" value="ECO:0007669"/>
    <property type="project" value="InterPro"/>
</dbReference>
<sequence length="231" mass="25984">MLAVYALSAIYLSLSVTITFTESTVADDAGNSREIPLNVIMELNQVTNVSELFIKFMPDTNMNDAQKLYTTIGFQNRNAYSTEIKTTLIPKAASCSVELQTICLKDTDDLSSYYYPMCTRVNRCGGCCGHDLLACRPTTIEILNFEVIVLQYKGSLELGKFEFKGLKSMSIDQHLNCKCDCIIEKENCTPLQVYNPNECSCMCTNEEDRHECHDEYGLKLWNSTACSCRSL</sequence>
<dbReference type="InterPro" id="IPR029034">
    <property type="entry name" value="Cystine-knot_cytokine"/>
</dbReference>
<evidence type="ECO:0000313" key="7">
    <source>
        <dbReference type="EMBL" id="MBY16636.1"/>
    </source>
</evidence>
<feature type="chain" id="PRO_5015584656" evidence="5">
    <location>
        <begin position="24"/>
        <end position="231"/>
    </location>
</feature>
<dbReference type="InterPro" id="IPR000072">
    <property type="entry name" value="PDGF/VEGF_dom"/>
</dbReference>
<dbReference type="GO" id="GO:0008083">
    <property type="term" value="F:growth factor activity"/>
    <property type="evidence" value="ECO:0007669"/>
    <property type="project" value="UniProtKB-KW"/>
</dbReference>
<dbReference type="SMART" id="SM00141">
    <property type="entry name" value="PDGF"/>
    <property type="match status" value="1"/>
</dbReference>
<organism evidence="7">
    <name type="scientific">Schizaphis graminum</name>
    <name type="common">Green bug aphid</name>
    <dbReference type="NCBI Taxonomy" id="13262"/>
    <lineage>
        <taxon>Eukaryota</taxon>
        <taxon>Metazoa</taxon>
        <taxon>Ecdysozoa</taxon>
        <taxon>Arthropoda</taxon>
        <taxon>Hexapoda</taxon>
        <taxon>Insecta</taxon>
        <taxon>Pterygota</taxon>
        <taxon>Neoptera</taxon>
        <taxon>Paraneoptera</taxon>
        <taxon>Hemiptera</taxon>
        <taxon>Sternorrhyncha</taxon>
        <taxon>Aphidomorpha</taxon>
        <taxon>Aphidoidea</taxon>
        <taxon>Aphididae</taxon>
        <taxon>Aphidini</taxon>
        <taxon>Schizaphis</taxon>
    </lineage>
</organism>
<dbReference type="Pfam" id="PF00341">
    <property type="entry name" value="PDGF"/>
    <property type="match status" value="1"/>
</dbReference>
<proteinExistence type="inferred from homology"/>
<accession>A0A2S2NIN1</accession>
<evidence type="ECO:0000256" key="2">
    <source>
        <dbReference type="ARBA" id="ARBA00023030"/>
    </source>
</evidence>
<gene>
    <name evidence="7" type="primary">Vegfb</name>
    <name evidence="7" type="ORF">g.18627</name>
</gene>
<evidence type="ECO:0000256" key="3">
    <source>
        <dbReference type="ARBA" id="ARBA00023246"/>
    </source>
</evidence>
<keyword evidence="3" id="KW-0497">Mitogen</keyword>
<keyword evidence="2 4" id="KW-0339">Growth factor</keyword>
<dbReference type="GO" id="GO:0070851">
    <property type="term" value="F:growth factor receptor binding"/>
    <property type="evidence" value="ECO:0007669"/>
    <property type="project" value="TreeGrafter"/>
</dbReference>